<proteinExistence type="predicted"/>
<evidence type="ECO:0000313" key="3">
    <source>
        <dbReference type="Proteomes" id="UP000586093"/>
    </source>
</evidence>
<name>A0A839HHS6_9BURK</name>
<dbReference type="Proteomes" id="UP000586093">
    <property type="component" value="Unassembled WGS sequence"/>
</dbReference>
<dbReference type="AlphaFoldDB" id="A0A839HHS6"/>
<evidence type="ECO:0000256" key="1">
    <source>
        <dbReference type="SAM" id="MobiDB-lite"/>
    </source>
</evidence>
<sequence>MNPALPPGLAPRRAAPAPELSPQDRSGMDVRPGCAAAPEVASEQLFRGRSVVPIQHNGATYLLRATKLGKLILTK</sequence>
<feature type="region of interest" description="Disordered" evidence="1">
    <location>
        <begin position="1"/>
        <end position="31"/>
    </location>
</feature>
<comment type="caution">
    <text evidence="2">The sequence shown here is derived from an EMBL/GenBank/DDBJ whole genome shotgun (WGS) entry which is preliminary data.</text>
</comment>
<evidence type="ECO:0000313" key="2">
    <source>
        <dbReference type="EMBL" id="MBB1161765.1"/>
    </source>
</evidence>
<dbReference type="RefSeq" id="WP_182662799.1">
    <property type="nucleotide sequence ID" value="NZ_JACIVI010000001.1"/>
</dbReference>
<protein>
    <submittedName>
        <fullName evidence="2">Hemin uptake protein HemP</fullName>
    </submittedName>
</protein>
<reference evidence="2 3" key="1">
    <citation type="submission" date="2020-08" db="EMBL/GenBank/DDBJ databases">
        <title>Aquariorum lacteus gen. nov., sp. nov., a new member of the family Comamonadaceae, isolated from freshwater aquarium.</title>
        <authorList>
            <person name="Chun S.-J."/>
        </authorList>
    </citation>
    <scope>NUCLEOTIDE SEQUENCE [LARGE SCALE GENOMIC DNA]</scope>
    <source>
        <strain evidence="2 3">SJAQ100</strain>
    </source>
</reference>
<keyword evidence="3" id="KW-1185">Reference proteome</keyword>
<dbReference type="Gene3D" id="2.10.70.10">
    <property type="entry name" value="Complement Module, domain 1"/>
    <property type="match status" value="1"/>
</dbReference>
<dbReference type="Pfam" id="PF10636">
    <property type="entry name" value="hemP"/>
    <property type="match status" value="1"/>
</dbReference>
<dbReference type="EMBL" id="JACIVI010000001">
    <property type="protein sequence ID" value="MBB1161765.1"/>
    <property type="molecule type" value="Genomic_DNA"/>
</dbReference>
<gene>
    <name evidence="2" type="ORF">H4F90_07220</name>
</gene>
<accession>A0A839HHS6</accession>
<dbReference type="InterPro" id="IPR019600">
    <property type="entry name" value="Hemin_uptake_protein_HemP"/>
</dbReference>
<organism evidence="2 3">
    <name type="scientific">Aquariibacter albus</name>
    <dbReference type="NCBI Taxonomy" id="2759899"/>
    <lineage>
        <taxon>Bacteria</taxon>
        <taxon>Pseudomonadati</taxon>
        <taxon>Pseudomonadota</taxon>
        <taxon>Betaproteobacteria</taxon>
        <taxon>Burkholderiales</taxon>
        <taxon>Sphaerotilaceae</taxon>
        <taxon>Aquariibacter</taxon>
    </lineage>
</organism>